<name>A0A285PJ80_9HYPH</name>
<organism evidence="1 2">
    <name type="scientific">Cohaesibacter gelatinilyticus</name>
    <dbReference type="NCBI Taxonomy" id="372072"/>
    <lineage>
        <taxon>Bacteria</taxon>
        <taxon>Pseudomonadati</taxon>
        <taxon>Pseudomonadota</taxon>
        <taxon>Alphaproteobacteria</taxon>
        <taxon>Hyphomicrobiales</taxon>
        <taxon>Cohaesibacteraceae</taxon>
    </lineage>
</organism>
<gene>
    <name evidence="1" type="ORF">SAMN06265368_3289</name>
</gene>
<proteinExistence type="predicted"/>
<dbReference type="EMBL" id="OBEL01000004">
    <property type="protein sequence ID" value="SNZ20186.1"/>
    <property type="molecule type" value="Genomic_DNA"/>
</dbReference>
<protein>
    <submittedName>
        <fullName evidence="1">Uncharacterized protein</fullName>
    </submittedName>
</protein>
<sequence length="46" mass="5448">MEAVGSNNKISEQNVTPVHDNIYRTTDMHLEYNTYLYTEWNVDGQR</sequence>
<keyword evidence="2" id="KW-1185">Reference proteome</keyword>
<accession>A0A285PJ80</accession>
<dbReference type="Proteomes" id="UP000219439">
    <property type="component" value="Unassembled WGS sequence"/>
</dbReference>
<dbReference type="AlphaFoldDB" id="A0A285PJ80"/>
<evidence type="ECO:0000313" key="1">
    <source>
        <dbReference type="EMBL" id="SNZ20186.1"/>
    </source>
</evidence>
<evidence type="ECO:0000313" key="2">
    <source>
        <dbReference type="Proteomes" id="UP000219439"/>
    </source>
</evidence>
<reference evidence="1 2" key="1">
    <citation type="submission" date="2017-09" db="EMBL/GenBank/DDBJ databases">
        <authorList>
            <person name="Ehlers B."/>
            <person name="Leendertz F.H."/>
        </authorList>
    </citation>
    <scope>NUCLEOTIDE SEQUENCE [LARGE SCALE GENOMIC DNA]</scope>
    <source>
        <strain evidence="1 2">DSM 18289</strain>
    </source>
</reference>